<accession>A0A161S198</accession>
<organism evidence="3 6">
    <name type="scientific">Brevibacterium casei</name>
    <dbReference type="NCBI Taxonomy" id="33889"/>
    <lineage>
        <taxon>Bacteria</taxon>
        <taxon>Bacillati</taxon>
        <taxon>Actinomycetota</taxon>
        <taxon>Actinomycetes</taxon>
        <taxon>Micrococcales</taxon>
        <taxon>Brevibacteriaceae</taxon>
        <taxon>Brevibacterium</taxon>
    </lineage>
</organism>
<protein>
    <submittedName>
        <fullName evidence="4">DUF4307 domain-containing protein</fullName>
    </submittedName>
</protein>
<dbReference type="AlphaFoldDB" id="A0A161S198"/>
<reference evidence="4 8" key="4">
    <citation type="submission" date="2020-12" db="EMBL/GenBank/DDBJ databases">
        <title>FDA dAtabase for Regulatory Grade micrObial Sequences (FDA-ARGOS): Supporting development and validation of Infectious Disease Dx tests.</title>
        <authorList>
            <person name="Sproer C."/>
            <person name="Gronow S."/>
            <person name="Severitt S."/>
            <person name="Schroder I."/>
            <person name="Tallon L."/>
            <person name="Sadzewicz L."/>
            <person name="Zhao X."/>
            <person name="Boylan J."/>
            <person name="Ott S."/>
            <person name="Bowen H."/>
            <person name="Vavikolanu K."/>
            <person name="Mehta A."/>
            <person name="Aluvathingal J."/>
            <person name="Nadendla S."/>
            <person name="Lowell S."/>
            <person name="Myers T."/>
            <person name="Yan Y."/>
            <person name="Sichtig H."/>
        </authorList>
    </citation>
    <scope>NUCLEOTIDE SEQUENCE [LARGE SCALE GENOMIC DNA]</scope>
    <source>
        <strain evidence="4 8">FDAARGOS_902</strain>
    </source>
</reference>
<sequence>MTEVTAAEPQGDRYGRARTPRRRLSRRATYLAAAAIAVTVVVIGIFAFQPSTTPTDPKTLGYTVNDSASTTVSVGIYPDRERSVHCIVQATNSNEAIVGFTEVSLPADPQADPTSAQGLTVEVATTQLAASGHADACWFE</sequence>
<gene>
    <name evidence="3" type="ORF">AVW13_01030</name>
    <name evidence="4" type="ORF">I6G59_10340</name>
    <name evidence="5" type="ORF">NCTC12391_00774</name>
</gene>
<proteinExistence type="predicted"/>
<dbReference type="Proteomes" id="UP000386281">
    <property type="component" value="Unassembled WGS sequence"/>
</dbReference>
<dbReference type="EMBL" id="CP065682">
    <property type="protein sequence ID" value="QPS32425.1"/>
    <property type="molecule type" value="Genomic_DNA"/>
</dbReference>
<dbReference type="InterPro" id="IPR025443">
    <property type="entry name" value="DUF4307"/>
</dbReference>
<feature type="transmembrane region" description="Helical" evidence="2">
    <location>
        <begin position="28"/>
        <end position="48"/>
    </location>
</feature>
<evidence type="ECO:0000313" key="5">
    <source>
        <dbReference type="EMBL" id="VEW11599.1"/>
    </source>
</evidence>
<feature type="region of interest" description="Disordered" evidence="1">
    <location>
        <begin position="1"/>
        <end position="21"/>
    </location>
</feature>
<evidence type="ECO:0000313" key="4">
    <source>
        <dbReference type="EMBL" id="QPS32425.1"/>
    </source>
</evidence>
<dbReference type="Pfam" id="PF14155">
    <property type="entry name" value="DUF4307"/>
    <property type="match status" value="1"/>
</dbReference>
<reference evidence="3" key="2">
    <citation type="submission" date="2016-01" db="EMBL/GenBank/DDBJ databases">
        <authorList>
            <person name="Hong K.W."/>
        </authorList>
    </citation>
    <scope>NUCLEOTIDE SEQUENCE</scope>
    <source>
        <strain evidence="3">M40</strain>
    </source>
</reference>
<keyword evidence="2" id="KW-0472">Membrane</keyword>
<dbReference type="Proteomes" id="UP000076612">
    <property type="component" value="Unassembled WGS sequence"/>
</dbReference>
<evidence type="ECO:0000313" key="3">
    <source>
        <dbReference type="EMBL" id="KZE22105.1"/>
    </source>
</evidence>
<dbReference type="KEGG" id="bcau:I6G59_10340"/>
<evidence type="ECO:0000256" key="1">
    <source>
        <dbReference type="SAM" id="MobiDB-lite"/>
    </source>
</evidence>
<evidence type="ECO:0000313" key="8">
    <source>
        <dbReference type="Proteomes" id="UP000594979"/>
    </source>
</evidence>
<reference evidence="6" key="1">
    <citation type="submission" date="2016-01" db="EMBL/GenBank/DDBJ databases">
        <title>Draft genome of Chromobacterium sp. F49.</title>
        <authorList>
            <person name="Hong K.W."/>
        </authorList>
    </citation>
    <scope>NUCLEOTIDE SEQUENCE [LARGE SCALE GENOMIC DNA]</scope>
    <source>
        <strain evidence="6">M40</strain>
    </source>
</reference>
<dbReference type="Proteomes" id="UP000594979">
    <property type="component" value="Chromosome"/>
</dbReference>
<keyword evidence="2" id="KW-1133">Transmembrane helix</keyword>
<dbReference type="EMBL" id="LQQR01000012">
    <property type="protein sequence ID" value="KZE22105.1"/>
    <property type="molecule type" value="Genomic_DNA"/>
</dbReference>
<name>A0A161S198_9MICO</name>
<keyword evidence="2" id="KW-0812">Transmembrane</keyword>
<evidence type="ECO:0000313" key="6">
    <source>
        <dbReference type="Proteomes" id="UP000076612"/>
    </source>
</evidence>
<evidence type="ECO:0000256" key="2">
    <source>
        <dbReference type="SAM" id="Phobius"/>
    </source>
</evidence>
<evidence type="ECO:0000313" key="7">
    <source>
        <dbReference type="Proteomes" id="UP000386281"/>
    </source>
</evidence>
<reference evidence="5 7" key="3">
    <citation type="submission" date="2019-02" db="EMBL/GenBank/DDBJ databases">
        <authorList>
            <consortium name="Pathogen Informatics"/>
        </authorList>
    </citation>
    <scope>NUCLEOTIDE SEQUENCE [LARGE SCALE GENOMIC DNA]</scope>
    <source>
        <strain evidence="5 7">3012STDY7078520</strain>
    </source>
</reference>
<dbReference type="STRING" id="33889.AVW13_01030"/>
<dbReference type="RefSeq" id="WP_009374885.1">
    <property type="nucleotide sequence ID" value="NZ_CAACXN010000014.1"/>
</dbReference>
<dbReference type="EMBL" id="CAACXN010000014">
    <property type="protein sequence ID" value="VEW11599.1"/>
    <property type="molecule type" value="Genomic_DNA"/>
</dbReference>